<accession>A0A8H7KGL0</accession>
<dbReference type="AlphaFoldDB" id="A0A8H7KGL0"/>
<dbReference type="Proteomes" id="UP000629468">
    <property type="component" value="Unassembled WGS sequence"/>
</dbReference>
<evidence type="ECO:0000256" key="1">
    <source>
        <dbReference type="SAM" id="MobiDB-lite"/>
    </source>
</evidence>
<protein>
    <submittedName>
        <fullName evidence="2">Uncharacterized protein</fullName>
    </submittedName>
</protein>
<feature type="compositionally biased region" description="Basic residues" evidence="1">
    <location>
        <begin position="34"/>
        <end position="49"/>
    </location>
</feature>
<comment type="caution">
    <text evidence="2">The sequence shown here is derived from an EMBL/GenBank/DDBJ whole genome shotgun (WGS) entry which is preliminary data.</text>
</comment>
<reference evidence="2 3" key="1">
    <citation type="journal article" name="Sci. Rep.">
        <title>Telomere-to-telomere assembled and centromere annotated genomes of the two main subspecies of the button mushroom Agaricus bisporus reveal especially polymorphic chromosome ends.</title>
        <authorList>
            <person name="Sonnenberg A.S.M."/>
            <person name="Sedaghat-Telgerd N."/>
            <person name="Lavrijssen B."/>
            <person name="Ohm R.A."/>
            <person name="Hendrickx P.M."/>
            <person name="Scholtmeijer K."/>
            <person name="Baars J.J.P."/>
            <person name="van Peer A."/>
        </authorList>
    </citation>
    <scope>NUCLEOTIDE SEQUENCE [LARGE SCALE GENOMIC DNA]</scope>
    <source>
        <strain evidence="2 3">H119_p4</strain>
    </source>
</reference>
<proteinExistence type="predicted"/>
<dbReference type="EMBL" id="JABXXO010000007">
    <property type="protein sequence ID" value="KAF7773457.1"/>
    <property type="molecule type" value="Genomic_DNA"/>
</dbReference>
<gene>
    <name evidence="2" type="ORF">Agabi119p4_5624</name>
</gene>
<evidence type="ECO:0000313" key="2">
    <source>
        <dbReference type="EMBL" id="KAF7773457.1"/>
    </source>
</evidence>
<feature type="region of interest" description="Disordered" evidence="1">
    <location>
        <begin position="34"/>
        <end position="112"/>
    </location>
</feature>
<feature type="region of interest" description="Disordered" evidence="1">
    <location>
        <begin position="1"/>
        <end position="21"/>
    </location>
</feature>
<evidence type="ECO:0000313" key="3">
    <source>
        <dbReference type="Proteomes" id="UP000629468"/>
    </source>
</evidence>
<feature type="compositionally biased region" description="Basic and acidic residues" evidence="1">
    <location>
        <begin position="59"/>
        <end position="69"/>
    </location>
</feature>
<organism evidence="2 3">
    <name type="scientific">Agaricus bisporus var. burnettii</name>
    <dbReference type="NCBI Taxonomy" id="192524"/>
    <lineage>
        <taxon>Eukaryota</taxon>
        <taxon>Fungi</taxon>
        <taxon>Dikarya</taxon>
        <taxon>Basidiomycota</taxon>
        <taxon>Agaricomycotina</taxon>
        <taxon>Agaricomycetes</taxon>
        <taxon>Agaricomycetidae</taxon>
        <taxon>Agaricales</taxon>
        <taxon>Agaricineae</taxon>
        <taxon>Agaricaceae</taxon>
        <taxon>Agaricus</taxon>
    </lineage>
</organism>
<name>A0A8H7KGL0_AGABI</name>
<feature type="compositionally biased region" description="Polar residues" evidence="1">
    <location>
        <begin position="92"/>
        <end position="105"/>
    </location>
</feature>
<sequence>MGRIARNAGKPETHTLIASTEPILSNPVTKAIHARRKSSFTKTTARKVGSHISTNDESSPTRKKTDSLRPRPRQTAPENKSSYFEMPKQRILTISPSENSKLSQRQWDRHLS</sequence>